<reference evidence="2" key="1">
    <citation type="submission" date="2023-03" db="EMBL/GenBank/DDBJ databases">
        <title>Massive genome expansion in bonnet fungi (Mycena s.s.) driven by repeated elements and novel gene families across ecological guilds.</title>
        <authorList>
            <consortium name="Lawrence Berkeley National Laboratory"/>
            <person name="Harder C.B."/>
            <person name="Miyauchi S."/>
            <person name="Viragh M."/>
            <person name="Kuo A."/>
            <person name="Thoen E."/>
            <person name="Andreopoulos B."/>
            <person name="Lu D."/>
            <person name="Skrede I."/>
            <person name="Drula E."/>
            <person name="Henrissat B."/>
            <person name="Morin E."/>
            <person name="Kohler A."/>
            <person name="Barry K."/>
            <person name="LaButti K."/>
            <person name="Morin E."/>
            <person name="Salamov A."/>
            <person name="Lipzen A."/>
            <person name="Mereny Z."/>
            <person name="Hegedus B."/>
            <person name="Baldrian P."/>
            <person name="Stursova M."/>
            <person name="Weitz H."/>
            <person name="Taylor A."/>
            <person name="Grigoriev I.V."/>
            <person name="Nagy L.G."/>
            <person name="Martin F."/>
            <person name="Kauserud H."/>
        </authorList>
    </citation>
    <scope>NUCLEOTIDE SEQUENCE</scope>
    <source>
        <strain evidence="2">9284</strain>
    </source>
</reference>
<accession>A0AAD7BBC8</accession>
<dbReference type="Proteomes" id="UP001221142">
    <property type="component" value="Unassembled WGS sequence"/>
</dbReference>
<gene>
    <name evidence="2" type="ORF">FB45DRAFT_1008410</name>
</gene>
<comment type="caution">
    <text evidence="2">The sequence shown here is derived from an EMBL/GenBank/DDBJ whole genome shotgun (WGS) entry which is preliminary data.</text>
</comment>
<proteinExistence type="predicted"/>
<evidence type="ECO:0000313" key="2">
    <source>
        <dbReference type="EMBL" id="KAJ7615526.1"/>
    </source>
</evidence>
<protein>
    <submittedName>
        <fullName evidence="2">Uncharacterized protein</fullName>
    </submittedName>
</protein>
<dbReference type="EMBL" id="JARKIF010000024">
    <property type="protein sequence ID" value="KAJ7615526.1"/>
    <property type="molecule type" value="Genomic_DNA"/>
</dbReference>
<organism evidence="2 3">
    <name type="scientific">Roridomyces roridus</name>
    <dbReference type="NCBI Taxonomy" id="1738132"/>
    <lineage>
        <taxon>Eukaryota</taxon>
        <taxon>Fungi</taxon>
        <taxon>Dikarya</taxon>
        <taxon>Basidiomycota</taxon>
        <taxon>Agaricomycotina</taxon>
        <taxon>Agaricomycetes</taxon>
        <taxon>Agaricomycetidae</taxon>
        <taxon>Agaricales</taxon>
        <taxon>Marasmiineae</taxon>
        <taxon>Mycenaceae</taxon>
        <taxon>Roridomyces</taxon>
    </lineage>
</organism>
<keyword evidence="3" id="KW-1185">Reference proteome</keyword>
<evidence type="ECO:0000313" key="3">
    <source>
        <dbReference type="Proteomes" id="UP001221142"/>
    </source>
</evidence>
<feature type="region of interest" description="Disordered" evidence="1">
    <location>
        <begin position="162"/>
        <end position="202"/>
    </location>
</feature>
<evidence type="ECO:0000256" key="1">
    <source>
        <dbReference type="SAM" id="MobiDB-lite"/>
    </source>
</evidence>
<dbReference type="AlphaFoldDB" id="A0AAD7BBC8"/>
<name>A0AAD7BBC8_9AGAR</name>
<sequence>MDNIEAQSLQAIEDLNRVERRTNNLYNLRDESQWIGRSALNKLTIKQERAVDVPRPGLRLNNENWEDEGKQREVALTPSVHERVVESVGNKLCIQSAFSFNQGNNNAPRQTHGTKRAVNGERAVMYGTYSRSNTYLNRSHSFISNLHPVSTNAYTEVIDSMKESGGSETLPGGTPQEFPSKQPIRPEGGFSPDHTQEICTDR</sequence>